<protein>
    <submittedName>
        <fullName evidence="2">Uncharacterized protein</fullName>
    </submittedName>
</protein>
<organism evidence="2 3">
    <name type="scientific">Datura stramonium</name>
    <name type="common">Jimsonweed</name>
    <name type="synonym">Common thornapple</name>
    <dbReference type="NCBI Taxonomy" id="4076"/>
    <lineage>
        <taxon>Eukaryota</taxon>
        <taxon>Viridiplantae</taxon>
        <taxon>Streptophyta</taxon>
        <taxon>Embryophyta</taxon>
        <taxon>Tracheophyta</taxon>
        <taxon>Spermatophyta</taxon>
        <taxon>Magnoliopsida</taxon>
        <taxon>eudicotyledons</taxon>
        <taxon>Gunneridae</taxon>
        <taxon>Pentapetalae</taxon>
        <taxon>asterids</taxon>
        <taxon>lamiids</taxon>
        <taxon>Solanales</taxon>
        <taxon>Solanaceae</taxon>
        <taxon>Solanoideae</taxon>
        <taxon>Datureae</taxon>
        <taxon>Datura</taxon>
    </lineage>
</organism>
<keyword evidence="3" id="KW-1185">Reference proteome</keyword>
<dbReference type="Proteomes" id="UP000823775">
    <property type="component" value="Unassembled WGS sequence"/>
</dbReference>
<evidence type="ECO:0000256" key="1">
    <source>
        <dbReference type="SAM" id="MobiDB-lite"/>
    </source>
</evidence>
<feature type="region of interest" description="Disordered" evidence="1">
    <location>
        <begin position="1"/>
        <end position="80"/>
    </location>
</feature>
<proteinExistence type="predicted"/>
<reference evidence="2 3" key="1">
    <citation type="journal article" date="2021" name="BMC Genomics">
        <title>Datura genome reveals duplications of psychoactive alkaloid biosynthetic genes and high mutation rate following tissue culture.</title>
        <authorList>
            <person name="Rajewski A."/>
            <person name="Carter-House D."/>
            <person name="Stajich J."/>
            <person name="Litt A."/>
        </authorList>
    </citation>
    <scope>NUCLEOTIDE SEQUENCE [LARGE SCALE GENOMIC DNA]</scope>
    <source>
        <strain evidence="2">AR-01</strain>
    </source>
</reference>
<dbReference type="EMBL" id="JACEIK010000034">
    <property type="protein sequence ID" value="MCD7447361.1"/>
    <property type="molecule type" value="Genomic_DNA"/>
</dbReference>
<evidence type="ECO:0000313" key="2">
    <source>
        <dbReference type="EMBL" id="MCD7447361.1"/>
    </source>
</evidence>
<name>A0ABS8RKQ0_DATST</name>
<comment type="caution">
    <text evidence="2">The sequence shown here is derived from an EMBL/GenBank/DDBJ whole genome shotgun (WGS) entry which is preliminary data.</text>
</comment>
<evidence type="ECO:0000313" key="3">
    <source>
        <dbReference type="Proteomes" id="UP000823775"/>
    </source>
</evidence>
<sequence length="92" mass="10845">MDHMIKDYPILKEEQRRNSKKQQESTSKAFKKAMKAAWGETSDEESEREDGESNLNSWLKVTQTQTVTPPRARTGLGYKNKPIKWDRKRKYV</sequence>
<feature type="compositionally biased region" description="Acidic residues" evidence="1">
    <location>
        <begin position="41"/>
        <end position="52"/>
    </location>
</feature>
<accession>A0ABS8RKQ0</accession>
<gene>
    <name evidence="2" type="ORF">HAX54_027838</name>
</gene>
<feature type="non-terminal residue" evidence="2">
    <location>
        <position position="92"/>
    </location>
</feature>
<feature type="compositionally biased region" description="Basic and acidic residues" evidence="1">
    <location>
        <begin position="1"/>
        <end position="23"/>
    </location>
</feature>
<feature type="compositionally biased region" description="Polar residues" evidence="1">
    <location>
        <begin position="54"/>
        <end position="68"/>
    </location>
</feature>